<evidence type="ECO:0000313" key="1">
    <source>
        <dbReference type="EMBL" id="SDH33078.1"/>
    </source>
</evidence>
<dbReference type="STRING" id="104663.SAMN04488121_11158"/>
<protein>
    <submittedName>
        <fullName evidence="1">Uncharacterized protein</fullName>
    </submittedName>
</protein>
<name>A0A1G8BIT4_CHIFI</name>
<evidence type="ECO:0000313" key="2">
    <source>
        <dbReference type="Proteomes" id="UP000199045"/>
    </source>
</evidence>
<dbReference type="Proteomes" id="UP000199045">
    <property type="component" value="Unassembled WGS sequence"/>
</dbReference>
<organism evidence="1 2">
    <name type="scientific">Chitinophaga filiformis</name>
    <name type="common">Myxococcus filiformis</name>
    <name type="synonym">Flexibacter filiformis</name>
    <dbReference type="NCBI Taxonomy" id="104663"/>
    <lineage>
        <taxon>Bacteria</taxon>
        <taxon>Pseudomonadati</taxon>
        <taxon>Bacteroidota</taxon>
        <taxon>Chitinophagia</taxon>
        <taxon>Chitinophagales</taxon>
        <taxon>Chitinophagaceae</taxon>
        <taxon>Chitinophaga</taxon>
    </lineage>
</organism>
<gene>
    <name evidence="1" type="ORF">SAMN04488121_11158</name>
</gene>
<dbReference type="EMBL" id="FNBN01000011">
    <property type="protein sequence ID" value="SDH33078.1"/>
    <property type="molecule type" value="Genomic_DNA"/>
</dbReference>
<dbReference type="AlphaFoldDB" id="A0A1G8BIT4"/>
<proteinExistence type="predicted"/>
<sequence length="31" mass="3649">MNGVVGEWERSRCESLLGFDFRNLHLEPPLF</sequence>
<accession>A0A1G8BIT4</accession>
<reference evidence="1 2" key="1">
    <citation type="submission" date="2016-10" db="EMBL/GenBank/DDBJ databases">
        <authorList>
            <person name="de Groot N.N."/>
        </authorList>
    </citation>
    <scope>NUCLEOTIDE SEQUENCE [LARGE SCALE GENOMIC DNA]</scope>
    <source>
        <strain evidence="1 2">DSM 527</strain>
    </source>
</reference>